<gene>
    <name evidence="2" type="ORF">FQA47_008612</name>
</gene>
<protein>
    <submittedName>
        <fullName evidence="2">Uncharacterized protein</fullName>
    </submittedName>
</protein>
<organism evidence="2 3">
    <name type="scientific">Oryzias melastigma</name>
    <name type="common">Marine medaka</name>
    <dbReference type="NCBI Taxonomy" id="30732"/>
    <lineage>
        <taxon>Eukaryota</taxon>
        <taxon>Metazoa</taxon>
        <taxon>Chordata</taxon>
        <taxon>Craniata</taxon>
        <taxon>Vertebrata</taxon>
        <taxon>Euteleostomi</taxon>
        <taxon>Actinopterygii</taxon>
        <taxon>Neopterygii</taxon>
        <taxon>Teleostei</taxon>
        <taxon>Neoteleostei</taxon>
        <taxon>Acanthomorphata</taxon>
        <taxon>Ovalentaria</taxon>
        <taxon>Atherinomorphae</taxon>
        <taxon>Beloniformes</taxon>
        <taxon>Adrianichthyidae</taxon>
        <taxon>Oryziinae</taxon>
        <taxon>Oryzias</taxon>
    </lineage>
</organism>
<accession>A0A834F0H8</accession>
<comment type="caution">
    <text evidence="2">The sequence shown here is derived from an EMBL/GenBank/DDBJ whole genome shotgun (WGS) entry which is preliminary data.</text>
</comment>
<evidence type="ECO:0000313" key="3">
    <source>
        <dbReference type="Proteomes" id="UP000646548"/>
    </source>
</evidence>
<proteinExistence type="predicted"/>
<dbReference type="Proteomes" id="UP000646548">
    <property type="component" value="Unassembled WGS sequence"/>
</dbReference>
<evidence type="ECO:0000313" key="2">
    <source>
        <dbReference type="EMBL" id="KAF6716461.1"/>
    </source>
</evidence>
<feature type="region of interest" description="Disordered" evidence="1">
    <location>
        <begin position="117"/>
        <end position="184"/>
    </location>
</feature>
<reference evidence="2" key="1">
    <citation type="journal article" name="BMC Genomics">
        <title>Long-read sequencing and de novo genome assembly of marine medaka (Oryzias melastigma).</title>
        <authorList>
            <person name="Liang P."/>
            <person name="Saqib H.S.A."/>
            <person name="Ni X."/>
            <person name="Shen Y."/>
        </authorList>
    </citation>
    <scope>NUCLEOTIDE SEQUENCE</scope>
    <source>
        <strain evidence="2">Bigg-433</strain>
    </source>
</reference>
<feature type="compositionally biased region" description="Low complexity" evidence="1">
    <location>
        <begin position="168"/>
        <end position="184"/>
    </location>
</feature>
<name>A0A834F0H8_ORYME</name>
<evidence type="ECO:0000256" key="1">
    <source>
        <dbReference type="SAM" id="MobiDB-lite"/>
    </source>
</evidence>
<dbReference type="AlphaFoldDB" id="A0A834F0H8"/>
<sequence>MQTSEERCECLQHVPPPFQDRSRTLAGYAQGGRLFPQVCGKNSYAVPKKEHTRSHARRHRADERGLQSCCACLTAAGPMETCTRPAAQSRRSQWKHGIRGTGTGYRTQLGCRNGAAAGGRYGERRRKLPDAGCAEPGTSAGHRIPPHERAAQLARTRRSHSFFSPRALLPFRPSPSRCSLPSLR</sequence>
<dbReference type="EMBL" id="WKFB01000960">
    <property type="protein sequence ID" value="KAF6716461.1"/>
    <property type="molecule type" value="Genomic_DNA"/>
</dbReference>